<dbReference type="InterPro" id="IPR052895">
    <property type="entry name" value="HetReg/Transcr_Mod"/>
</dbReference>
<proteinExistence type="predicted"/>
<dbReference type="Proteomes" id="UP000800041">
    <property type="component" value="Unassembled WGS sequence"/>
</dbReference>
<evidence type="ECO:0000313" key="2">
    <source>
        <dbReference type="Proteomes" id="UP000800041"/>
    </source>
</evidence>
<dbReference type="OrthoDB" id="2157530at2759"/>
<organism evidence="1 2">
    <name type="scientific">Aulographum hederae CBS 113979</name>
    <dbReference type="NCBI Taxonomy" id="1176131"/>
    <lineage>
        <taxon>Eukaryota</taxon>
        <taxon>Fungi</taxon>
        <taxon>Dikarya</taxon>
        <taxon>Ascomycota</taxon>
        <taxon>Pezizomycotina</taxon>
        <taxon>Dothideomycetes</taxon>
        <taxon>Pleosporomycetidae</taxon>
        <taxon>Aulographales</taxon>
        <taxon>Aulographaceae</taxon>
    </lineage>
</organism>
<keyword evidence="2" id="KW-1185">Reference proteome</keyword>
<dbReference type="AlphaFoldDB" id="A0A6G1GVJ3"/>
<protein>
    <submittedName>
        <fullName evidence="1">Uncharacterized protein</fullName>
    </submittedName>
</protein>
<reference evidence="1" key="1">
    <citation type="journal article" date="2020" name="Stud. Mycol.">
        <title>101 Dothideomycetes genomes: a test case for predicting lifestyles and emergence of pathogens.</title>
        <authorList>
            <person name="Haridas S."/>
            <person name="Albert R."/>
            <person name="Binder M."/>
            <person name="Bloem J."/>
            <person name="Labutti K."/>
            <person name="Salamov A."/>
            <person name="Andreopoulos B."/>
            <person name="Baker S."/>
            <person name="Barry K."/>
            <person name="Bills G."/>
            <person name="Bluhm B."/>
            <person name="Cannon C."/>
            <person name="Castanera R."/>
            <person name="Culley D."/>
            <person name="Daum C."/>
            <person name="Ezra D."/>
            <person name="Gonzalez J."/>
            <person name="Henrissat B."/>
            <person name="Kuo A."/>
            <person name="Liang C."/>
            <person name="Lipzen A."/>
            <person name="Lutzoni F."/>
            <person name="Magnuson J."/>
            <person name="Mondo S."/>
            <person name="Nolan M."/>
            <person name="Ohm R."/>
            <person name="Pangilinan J."/>
            <person name="Park H.-J."/>
            <person name="Ramirez L."/>
            <person name="Alfaro M."/>
            <person name="Sun H."/>
            <person name="Tritt A."/>
            <person name="Yoshinaga Y."/>
            <person name="Zwiers L.-H."/>
            <person name="Turgeon B."/>
            <person name="Goodwin S."/>
            <person name="Spatafora J."/>
            <person name="Crous P."/>
            <person name="Grigoriev I."/>
        </authorList>
    </citation>
    <scope>NUCLEOTIDE SEQUENCE</scope>
    <source>
        <strain evidence="1">CBS 113979</strain>
    </source>
</reference>
<accession>A0A6G1GVJ3</accession>
<dbReference type="EMBL" id="ML977165">
    <property type="protein sequence ID" value="KAF1984832.1"/>
    <property type="molecule type" value="Genomic_DNA"/>
</dbReference>
<gene>
    <name evidence="1" type="ORF">K402DRAFT_422452</name>
</gene>
<dbReference type="PANTHER" id="PTHR24148:SF73">
    <property type="entry name" value="HET DOMAIN PROTEIN (AFU_ORTHOLOGUE AFUA_8G01020)"/>
    <property type="match status" value="1"/>
</dbReference>
<name>A0A6G1GVJ3_9PEZI</name>
<sequence length="182" mass="21360">MASIYQRAKGVLIWLGSHVPQNQLHRQPFAPFQLDAVLQLKHEPKDDGDDPEKRARKLREHFEGSVRDMKAAWLAADHFIHTIVHEEYWKRARVIQEVVMAPETVTVCYGHDSVPWNDFITWVQRYKDQHPHDAAVDIIFELNDLRQRRQRPGEVLTLVKLLDTFKDSFSFHAAPRIKYTLS</sequence>
<evidence type="ECO:0000313" key="1">
    <source>
        <dbReference type="EMBL" id="KAF1984832.1"/>
    </source>
</evidence>
<dbReference type="PANTHER" id="PTHR24148">
    <property type="entry name" value="ANKYRIN REPEAT DOMAIN-CONTAINING PROTEIN 39 HOMOLOG-RELATED"/>
    <property type="match status" value="1"/>
</dbReference>